<dbReference type="AlphaFoldDB" id="A0A0S8G593"/>
<comment type="caution">
    <text evidence="2">The sequence shown here is derived from an EMBL/GenBank/DDBJ whole genome shotgun (WGS) entry which is preliminary data.</text>
</comment>
<keyword evidence="1" id="KW-1133">Transmembrane helix</keyword>
<feature type="transmembrane region" description="Helical" evidence="1">
    <location>
        <begin position="301"/>
        <end position="321"/>
    </location>
</feature>
<feature type="transmembrane region" description="Helical" evidence="1">
    <location>
        <begin position="146"/>
        <end position="168"/>
    </location>
</feature>
<feature type="transmembrane region" description="Helical" evidence="1">
    <location>
        <begin position="112"/>
        <end position="134"/>
    </location>
</feature>
<gene>
    <name evidence="2" type="ORF">AMJ87_12500</name>
</gene>
<evidence type="ECO:0000256" key="1">
    <source>
        <dbReference type="SAM" id="Phobius"/>
    </source>
</evidence>
<dbReference type="EMBL" id="LJUO01000188">
    <property type="protein sequence ID" value="KPK68030.1"/>
    <property type="molecule type" value="Genomic_DNA"/>
</dbReference>
<evidence type="ECO:0000313" key="3">
    <source>
        <dbReference type="Proteomes" id="UP000051096"/>
    </source>
</evidence>
<protein>
    <submittedName>
        <fullName evidence="2">Uncharacterized protein</fullName>
    </submittedName>
</protein>
<feature type="non-terminal residue" evidence="2">
    <location>
        <position position="1"/>
    </location>
</feature>
<keyword evidence="1" id="KW-0812">Transmembrane</keyword>
<feature type="transmembrane region" description="Helical" evidence="1">
    <location>
        <begin position="37"/>
        <end position="59"/>
    </location>
</feature>
<keyword evidence="1" id="KW-0472">Membrane</keyword>
<feature type="transmembrane region" description="Helical" evidence="1">
    <location>
        <begin position="242"/>
        <end position="263"/>
    </location>
</feature>
<evidence type="ECO:0000313" key="2">
    <source>
        <dbReference type="EMBL" id="KPK68030.1"/>
    </source>
</evidence>
<feature type="transmembrane region" description="Helical" evidence="1">
    <location>
        <begin position="6"/>
        <end position="25"/>
    </location>
</feature>
<feature type="transmembrane region" description="Helical" evidence="1">
    <location>
        <begin position="188"/>
        <end position="211"/>
    </location>
</feature>
<dbReference type="Proteomes" id="UP000051096">
    <property type="component" value="Unassembled WGS sequence"/>
</dbReference>
<proteinExistence type="predicted"/>
<feature type="transmembrane region" description="Helical" evidence="1">
    <location>
        <begin position="270"/>
        <end position="289"/>
    </location>
</feature>
<accession>A0A0S8G593</accession>
<name>A0A0S8G593_UNCW3</name>
<reference evidence="2 3" key="1">
    <citation type="journal article" date="2015" name="Microbiome">
        <title>Genomic resolution of linkages in carbon, nitrogen, and sulfur cycling among widespread estuary sediment bacteria.</title>
        <authorList>
            <person name="Baker B.J."/>
            <person name="Lazar C.S."/>
            <person name="Teske A.P."/>
            <person name="Dick G.J."/>
        </authorList>
    </citation>
    <scope>NUCLEOTIDE SEQUENCE [LARGE SCALE GENOMIC DNA]</scope>
    <source>
        <strain evidence="2">SM23_60</strain>
    </source>
</reference>
<organism evidence="2 3">
    <name type="scientific">candidate division WOR_3 bacterium SM23_60</name>
    <dbReference type="NCBI Taxonomy" id="1703780"/>
    <lineage>
        <taxon>Bacteria</taxon>
        <taxon>Bacteria division WOR-3</taxon>
    </lineage>
</organism>
<sequence length="322" mass="36163">SIRVLFAFWFFYLGSWSFLQTMVEMKHSIFWFITRAIFLTCAMLFCFAVGTFGSGLAPVSMLTEAAQGPAEGAAGMSPWQAFVPLLIYSFLIACLFGYIIHRSHWHGLRLALFIFISFFGLLTVVGQLESLLFLQDELPAGMVGTIFLQGAILAGLFSPLAVMIMGKAKRPVVIDATQPRQGISLPQWIWKVLVIGVVYLIVYLLFGYFVAWKSPVLQQYYGGTDPGNFFIHVSDLWKTSPYVFPFQIARGLLWMLFTLPIIRMHKGGKLEVAVTLALLLAFWSFQLLIPNPYMPAEVARVHLVEIFSSNFIFGFIIGILLG</sequence>
<feature type="transmembrane region" description="Helical" evidence="1">
    <location>
        <begin position="79"/>
        <end position="100"/>
    </location>
</feature>